<dbReference type="Proteomes" id="UP000599109">
    <property type="component" value="Unassembled WGS sequence"/>
</dbReference>
<organism evidence="2 3">
    <name type="scientific">Ramlibacter monticola</name>
    <dbReference type="NCBI Taxonomy" id="1926872"/>
    <lineage>
        <taxon>Bacteria</taxon>
        <taxon>Pseudomonadati</taxon>
        <taxon>Pseudomonadota</taxon>
        <taxon>Betaproteobacteria</taxon>
        <taxon>Burkholderiales</taxon>
        <taxon>Comamonadaceae</taxon>
        <taxon>Ramlibacter</taxon>
    </lineage>
</organism>
<name>A0A936Z4G8_9BURK</name>
<feature type="transmembrane region" description="Helical" evidence="1">
    <location>
        <begin position="143"/>
        <end position="160"/>
    </location>
</feature>
<keyword evidence="1" id="KW-0472">Membrane</keyword>
<gene>
    <name evidence="2" type="ORF">JJ685_27035</name>
</gene>
<keyword evidence="3" id="KW-1185">Reference proteome</keyword>
<comment type="caution">
    <text evidence="2">The sequence shown here is derived from an EMBL/GenBank/DDBJ whole genome shotgun (WGS) entry which is preliminary data.</text>
</comment>
<accession>A0A936Z4G8</accession>
<dbReference type="RefSeq" id="WP_201677497.1">
    <property type="nucleotide sequence ID" value="NZ_JAEQNE010000010.1"/>
</dbReference>
<evidence type="ECO:0008006" key="4">
    <source>
        <dbReference type="Google" id="ProtNLM"/>
    </source>
</evidence>
<feature type="transmembrane region" description="Helical" evidence="1">
    <location>
        <begin position="218"/>
        <end position="235"/>
    </location>
</feature>
<sequence>MSEIARGLVPAPMATSESMAVSVPLWPLPAVAALLPALAVVLVLTLYTGQKGVFCNPFVQDCISISRMAKTGLANQVFRAGVLPGAALQLLTWMMAVHALAAAGLPRRQAKLMSRLGIAAAAMLVVYGSFLGSDGAAYQWLRHWGTATYFSGTYFAMLLFARSAERLHRSDGLAVPRLHLVLLQILLLFITCVCLVHASVLISGEKSWVHRLENLTEWWSALAMTLVFLTIADLWRRWGVRADVRAQHALPGQSPIAFRPE</sequence>
<keyword evidence="1" id="KW-1133">Transmembrane helix</keyword>
<evidence type="ECO:0000256" key="1">
    <source>
        <dbReference type="SAM" id="Phobius"/>
    </source>
</evidence>
<dbReference type="AlphaFoldDB" id="A0A936Z4G8"/>
<protein>
    <recommendedName>
        <fullName evidence="4">DUF998 domain-containing protein</fullName>
    </recommendedName>
</protein>
<evidence type="ECO:0000313" key="2">
    <source>
        <dbReference type="EMBL" id="MBL0394824.1"/>
    </source>
</evidence>
<reference evidence="2 3" key="1">
    <citation type="journal article" date="2017" name="Int. J. Syst. Evol. Microbiol.">
        <title>Ramlibacter monticola sp. nov., isolated from forest soil.</title>
        <authorList>
            <person name="Chaudhary D.K."/>
            <person name="Kim J."/>
        </authorList>
    </citation>
    <scope>NUCLEOTIDE SEQUENCE [LARGE SCALE GENOMIC DNA]</scope>
    <source>
        <strain evidence="2 3">KACC 19175</strain>
    </source>
</reference>
<feature type="transmembrane region" description="Helical" evidence="1">
    <location>
        <begin position="112"/>
        <end position="131"/>
    </location>
</feature>
<feature type="transmembrane region" description="Helical" evidence="1">
    <location>
        <begin position="25"/>
        <end position="47"/>
    </location>
</feature>
<keyword evidence="1" id="KW-0812">Transmembrane</keyword>
<proteinExistence type="predicted"/>
<dbReference type="EMBL" id="JAEQNE010000010">
    <property type="protein sequence ID" value="MBL0394824.1"/>
    <property type="molecule type" value="Genomic_DNA"/>
</dbReference>
<feature type="transmembrane region" description="Helical" evidence="1">
    <location>
        <begin position="180"/>
        <end position="198"/>
    </location>
</feature>
<feature type="transmembrane region" description="Helical" evidence="1">
    <location>
        <begin position="86"/>
        <end position="105"/>
    </location>
</feature>
<evidence type="ECO:0000313" key="3">
    <source>
        <dbReference type="Proteomes" id="UP000599109"/>
    </source>
</evidence>